<keyword evidence="4" id="KW-1185">Reference proteome</keyword>
<dbReference type="SMART" id="SM00066">
    <property type="entry name" value="GAL4"/>
    <property type="match status" value="1"/>
</dbReference>
<sequence length="168" mass="19089">MGERKSHVKSRLGCTQCKARRVKCDERHPTCSNCKRRQEECSYKIAEALTPSPEAGIPDHANGITISHKLHLKQMELLHHYLTDTYATLAIRPQGPPTQLFEVPKLAFRHDYLLDTLLAITSLHIAKTRPEEGRRELVADAVRYQARALSSYRHSLANLTAEDCQALY</sequence>
<protein>
    <recommendedName>
        <fullName evidence="2">Zn(2)-C6 fungal-type domain-containing protein</fullName>
    </recommendedName>
</protein>
<dbReference type="InterPro" id="IPR036864">
    <property type="entry name" value="Zn2-C6_fun-type_DNA-bd_sf"/>
</dbReference>
<proteinExistence type="predicted"/>
<dbReference type="PROSITE" id="PS50048">
    <property type="entry name" value="ZN2_CY6_FUNGAL_2"/>
    <property type="match status" value="1"/>
</dbReference>
<keyword evidence="1" id="KW-0539">Nucleus</keyword>
<dbReference type="Pfam" id="PF00172">
    <property type="entry name" value="Zn_clus"/>
    <property type="match status" value="1"/>
</dbReference>
<dbReference type="CDD" id="cd00067">
    <property type="entry name" value="GAL4"/>
    <property type="match status" value="1"/>
</dbReference>
<evidence type="ECO:0000313" key="3">
    <source>
        <dbReference type="EMBL" id="EME81492.1"/>
    </source>
</evidence>
<name>M3AVI3_PSEFD</name>
<accession>M3AVI3</accession>
<dbReference type="SUPFAM" id="SSF57701">
    <property type="entry name" value="Zn2/Cys6 DNA-binding domain"/>
    <property type="match status" value="1"/>
</dbReference>
<dbReference type="HOGENOM" id="CLU_1590408_0_0_1"/>
<dbReference type="InterPro" id="IPR053157">
    <property type="entry name" value="Sterol_Uptake_Regulator"/>
</dbReference>
<dbReference type="GO" id="GO:0008270">
    <property type="term" value="F:zinc ion binding"/>
    <property type="evidence" value="ECO:0007669"/>
    <property type="project" value="InterPro"/>
</dbReference>
<feature type="domain" description="Zn(2)-C6 fungal-type" evidence="2">
    <location>
        <begin position="13"/>
        <end position="43"/>
    </location>
</feature>
<evidence type="ECO:0000313" key="4">
    <source>
        <dbReference type="Proteomes" id="UP000016932"/>
    </source>
</evidence>
<dbReference type="GeneID" id="19340947"/>
<dbReference type="PANTHER" id="PTHR47784:SF5">
    <property type="entry name" value="STEROL UPTAKE CONTROL PROTEIN 2"/>
    <property type="match status" value="1"/>
</dbReference>
<gene>
    <name evidence="3" type="ORF">MYCFIDRAFT_7098</name>
</gene>
<evidence type="ECO:0000256" key="1">
    <source>
        <dbReference type="ARBA" id="ARBA00023242"/>
    </source>
</evidence>
<dbReference type="EMBL" id="KB446560">
    <property type="protein sequence ID" value="EME81492.1"/>
    <property type="molecule type" value="Genomic_DNA"/>
</dbReference>
<dbReference type="InterPro" id="IPR001138">
    <property type="entry name" value="Zn2Cys6_DnaBD"/>
</dbReference>
<dbReference type="RefSeq" id="XP_007927877.1">
    <property type="nucleotide sequence ID" value="XM_007929686.1"/>
</dbReference>
<dbReference type="PROSITE" id="PS00463">
    <property type="entry name" value="ZN2_CY6_FUNGAL_1"/>
    <property type="match status" value="1"/>
</dbReference>
<dbReference type="GO" id="GO:0001228">
    <property type="term" value="F:DNA-binding transcription activator activity, RNA polymerase II-specific"/>
    <property type="evidence" value="ECO:0007669"/>
    <property type="project" value="TreeGrafter"/>
</dbReference>
<organism evidence="3 4">
    <name type="scientific">Pseudocercospora fijiensis (strain CIRAD86)</name>
    <name type="common">Black leaf streak disease fungus</name>
    <name type="synonym">Mycosphaerella fijiensis</name>
    <dbReference type="NCBI Taxonomy" id="383855"/>
    <lineage>
        <taxon>Eukaryota</taxon>
        <taxon>Fungi</taxon>
        <taxon>Dikarya</taxon>
        <taxon>Ascomycota</taxon>
        <taxon>Pezizomycotina</taxon>
        <taxon>Dothideomycetes</taxon>
        <taxon>Dothideomycetidae</taxon>
        <taxon>Mycosphaerellales</taxon>
        <taxon>Mycosphaerellaceae</taxon>
        <taxon>Pseudocercospora</taxon>
    </lineage>
</organism>
<dbReference type="VEuPathDB" id="FungiDB:MYCFIDRAFT_7098"/>
<reference evidence="3 4" key="1">
    <citation type="journal article" date="2012" name="PLoS Pathog.">
        <title>Diverse lifestyles and strategies of plant pathogenesis encoded in the genomes of eighteen Dothideomycetes fungi.</title>
        <authorList>
            <person name="Ohm R.A."/>
            <person name="Feau N."/>
            <person name="Henrissat B."/>
            <person name="Schoch C.L."/>
            <person name="Horwitz B.A."/>
            <person name="Barry K.W."/>
            <person name="Condon B.J."/>
            <person name="Copeland A.C."/>
            <person name="Dhillon B."/>
            <person name="Glaser F."/>
            <person name="Hesse C.N."/>
            <person name="Kosti I."/>
            <person name="LaButti K."/>
            <person name="Lindquist E.A."/>
            <person name="Lucas S."/>
            <person name="Salamov A.A."/>
            <person name="Bradshaw R.E."/>
            <person name="Ciuffetti L."/>
            <person name="Hamelin R.C."/>
            <person name="Kema G.H.J."/>
            <person name="Lawrence C."/>
            <person name="Scott J.A."/>
            <person name="Spatafora J.W."/>
            <person name="Turgeon B.G."/>
            <person name="de Wit P.J.G.M."/>
            <person name="Zhong S."/>
            <person name="Goodwin S.B."/>
            <person name="Grigoriev I.V."/>
        </authorList>
    </citation>
    <scope>NUCLEOTIDE SEQUENCE [LARGE SCALE GENOMIC DNA]</scope>
    <source>
        <strain evidence="3 4">CIRAD86</strain>
    </source>
</reference>
<feature type="non-terminal residue" evidence="3">
    <location>
        <position position="1"/>
    </location>
</feature>
<dbReference type="eggNOG" id="ENOG502SNX9">
    <property type="taxonomic scope" value="Eukaryota"/>
</dbReference>
<dbReference type="Proteomes" id="UP000016932">
    <property type="component" value="Unassembled WGS sequence"/>
</dbReference>
<dbReference type="STRING" id="383855.M3AVI3"/>
<evidence type="ECO:0000259" key="2">
    <source>
        <dbReference type="PROSITE" id="PS50048"/>
    </source>
</evidence>
<dbReference type="OrthoDB" id="4937900at2759"/>
<dbReference type="PANTHER" id="PTHR47784">
    <property type="entry name" value="STEROL UPTAKE CONTROL PROTEIN 2"/>
    <property type="match status" value="1"/>
</dbReference>
<dbReference type="AlphaFoldDB" id="M3AVI3"/>
<dbReference type="KEGG" id="pfj:MYCFIDRAFT_7098"/>
<dbReference type="Gene3D" id="4.10.240.10">
    <property type="entry name" value="Zn(2)-C6 fungal-type DNA-binding domain"/>
    <property type="match status" value="1"/>
</dbReference>